<sequence length="140" mass="15286">MAISQDEFRSIARDLPGMGRDAASVRRRVEAMEALLEGLIAIPGTRRKLGLDSIVGLVPVVGDAITAAMGAWIIWEARNLGMSKWQLARMSANLGVDTLIGAIPLAGDLFDFLYRSNTRNLKIIKRHLDKHHPGTVTIQG</sequence>
<evidence type="ECO:0008006" key="4">
    <source>
        <dbReference type="Google" id="ProtNLM"/>
    </source>
</evidence>
<evidence type="ECO:0000313" key="2">
    <source>
        <dbReference type="EMBL" id="MBB3982515.1"/>
    </source>
</evidence>
<keyword evidence="1" id="KW-1133">Transmembrane helix</keyword>
<dbReference type="PANTHER" id="PTHR35519:SF2">
    <property type="entry name" value="PH DOMAIN PROTEIN"/>
    <property type="match status" value="1"/>
</dbReference>
<evidence type="ECO:0000256" key="1">
    <source>
        <dbReference type="SAM" id="Phobius"/>
    </source>
</evidence>
<comment type="caution">
    <text evidence="2">The sequence shown here is derived from an EMBL/GenBank/DDBJ whole genome shotgun (WGS) entry which is preliminary data.</text>
</comment>
<accession>A0A7W6DKV9</accession>
<gene>
    <name evidence="2" type="ORF">GGR44_002178</name>
</gene>
<keyword evidence="1" id="KW-0472">Membrane</keyword>
<dbReference type="Pfam" id="PF13430">
    <property type="entry name" value="DUF4112"/>
    <property type="match status" value="1"/>
</dbReference>
<name>A0A7W6DKV9_9SPHN</name>
<dbReference type="InterPro" id="IPR025187">
    <property type="entry name" value="DUF4112"/>
</dbReference>
<dbReference type="AlphaFoldDB" id="A0A7W6DKV9"/>
<feature type="transmembrane region" description="Helical" evidence="1">
    <location>
        <begin position="54"/>
        <end position="75"/>
    </location>
</feature>
<dbReference type="Proteomes" id="UP000552757">
    <property type="component" value="Unassembled WGS sequence"/>
</dbReference>
<dbReference type="EMBL" id="JACIEB010000004">
    <property type="protein sequence ID" value="MBB3982515.1"/>
    <property type="molecule type" value="Genomic_DNA"/>
</dbReference>
<reference evidence="2 3" key="1">
    <citation type="submission" date="2020-08" db="EMBL/GenBank/DDBJ databases">
        <title>Genomic Encyclopedia of Type Strains, Phase IV (KMG-IV): sequencing the most valuable type-strain genomes for metagenomic binning, comparative biology and taxonomic classification.</title>
        <authorList>
            <person name="Goeker M."/>
        </authorList>
    </citation>
    <scope>NUCLEOTIDE SEQUENCE [LARGE SCALE GENOMIC DNA]</scope>
    <source>
        <strain evidence="2 3">DSM 29348</strain>
    </source>
</reference>
<protein>
    <recommendedName>
        <fullName evidence="4">DUF4112 domain-containing protein</fullName>
    </recommendedName>
</protein>
<dbReference type="PANTHER" id="PTHR35519">
    <property type="entry name" value="MEMBRANE PROTEINS"/>
    <property type="match status" value="1"/>
</dbReference>
<proteinExistence type="predicted"/>
<dbReference type="RefSeq" id="WP_183955568.1">
    <property type="nucleotide sequence ID" value="NZ_JACIEB010000004.1"/>
</dbReference>
<evidence type="ECO:0000313" key="3">
    <source>
        <dbReference type="Proteomes" id="UP000552757"/>
    </source>
</evidence>
<keyword evidence="3" id="KW-1185">Reference proteome</keyword>
<organism evidence="2 3">
    <name type="scientific">Sphingobium fontiphilum</name>
    <dbReference type="NCBI Taxonomy" id="944425"/>
    <lineage>
        <taxon>Bacteria</taxon>
        <taxon>Pseudomonadati</taxon>
        <taxon>Pseudomonadota</taxon>
        <taxon>Alphaproteobacteria</taxon>
        <taxon>Sphingomonadales</taxon>
        <taxon>Sphingomonadaceae</taxon>
        <taxon>Sphingobium</taxon>
    </lineage>
</organism>
<keyword evidence="1" id="KW-0812">Transmembrane</keyword>